<keyword evidence="10" id="KW-0675">Receptor</keyword>
<evidence type="ECO:0000256" key="1">
    <source>
        <dbReference type="ARBA" id="ARBA00004651"/>
    </source>
</evidence>
<comment type="similarity">
    <text evidence="2">Belongs to the CD36 family.</text>
</comment>
<dbReference type="GO" id="GO:0007608">
    <property type="term" value="P:sensory perception of smell"/>
    <property type="evidence" value="ECO:0007669"/>
    <property type="project" value="UniProtKB-KW"/>
</dbReference>
<dbReference type="Proteomes" id="UP000078200">
    <property type="component" value="Unassembled WGS sequence"/>
</dbReference>
<dbReference type="GO" id="GO:0005737">
    <property type="term" value="C:cytoplasm"/>
    <property type="evidence" value="ECO:0007669"/>
    <property type="project" value="TreeGrafter"/>
</dbReference>
<dbReference type="AlphaFoldDB" id="A0A1A9VVR8"/>
<dbReference type="Pfam" id="PF01130">
    <property type="entry name" value="CD36"/>
    <property type="match status" value="1"/>
</dbReference>
<dbReference type="GO" id="GO:0005044">
    <property type="term" value="F:scavenger receptor activity"/>
    <property type="evidence" value="ECO:0007669"/>
    <property type="project" value="TreeGrafter"/>
</dbReference>
<comment type="subcellular location">
    <subcellularLocation>
        <location evidence="1">Cell membrane</location>
        <topology evidence="1">Multi-pass membrane protein</topology>
    </subcellularLocation>
</comment>
<organism evidence="15 16">
    <name type="scientific">Glossina austeni</name>
    <name type="common">Savannah tsetse fly</name>
    <dbReference type="NCBI Taxonomy" id="7395"/>
    <lineage>
        <taxon>Eukaryota</taxon>
        <taxon>Metazoa</taxon>
        <taxon>Ecdysozoa</taxon>
        <taxon>Arthropoda</taxon>
        <taxon>Hexapoda</taxon>
        <taxon>Insecta</taxon>
        <taxon>Pterygota</taxon>
        <taxon>Neoptera</taxon>
        <taxon>Endopterygota</taxon>
        <taxon>Diptera</taxon>
        <taxon>Brachycera</taxon>
        <taxon>Muscomorpha</taxon>
        <taxon>Hippoboscoidea</taxon>
        <taxon>Glossinidae</taxon>
        <taxon>Glossina</taxon>
    </lineage>
</organism>
<keyword evidence="4" id="KW-0716">Sensory transduction</keyword>
<proteinExistence type="inferred from homology"/>
<name>A0A1A9VVR8_GLOAU</name>
<evidence type="ECO:0000256" key="3">
    <source>
        <dbReference type="ARBA" id="ARBA00022475"/>
    </source>
</evidence>
<evidence type="ECO:0000256" key="2">
    <source>
        <dbReference type="ARBA" id="ARBA00010532"/>
    </source>
</evidence>
<evidence type="ECO:0000256" key="14">
    <source>
        <dbReference type="SAM" id="Phobius"/>
    </source>
</evidence>
<protein>
    <recommendedName>
        <fullName evidence="12">Sensory neuron membrane protein 1</fullName>
    </recommendedName>
</protein>
<evidence type="ECO:0000256" key="9">
    <source>
        <dbReference type="ARBA" id="ARBA00023157"/>
    </source>
</evidence>
<evidence type="ECO:0000256" key="8">
    <source>
        <dbReference type="ARBA" id="ARBA00023136"/>
    </source>
</evidence>
<keyword evidence="6" id="KW-0552">Olfaction</keyword>
<keyword evidence="5 14" id="KW-0812">Transmembrane</keyword>
<keyword evidence="3" id="KW-1003">Cell membrane</keyword>
<feature type="compositionally biased region" description="Polar residues" evidence="13">
    <location>
        <begin position="509"/>
        <end position="534"/>
    </location>
</feature>
<evidence type="ECO:0000313" key="15">
    <source>
        <dbReference type="EnsemblMetazoa" id="GAUT049266-PA"/>
    </source>
</evidence>
<feature type="region of interest" description="Disordered" evidence="13">
    <location>
        <begin position="506"/>
        <end position="540"/>
    </location>
</feature>
<dbReference type="PANTHER" id="PTHR11923:SF69">
    <property type="entry name" value="SENSORY NEURON MEMBRANE PROTEIN 1"/>
    <property type="match status" value="1"/>
</dbReference>
<dbReference type="STRING" id="7395.A0A1A9VVR8"/>
<evidence type="ECO:0000256" key="13">
    <source>
        <dbReference type="SAM" id="MobiDB-lite"/>
    </source>
</evidence>
<evidence type="ECO:0000256" key="12">
    <source>
        <dbReference type="ARBA" id="ARBA00040646"/>
    </source>
</evidence>
<keyword evidence="16" id="KW-1185">Reference proteome</keyword>
<keyword evidence="11" id="KW-0325">Glycoprotein</keyword>
<evidence type="ECO:0000256" key="10">
    <source>
        <dbReference type="ARBA" id="ARBA00023170"/>
    </source>
</evidence>
<dbReference type="PRINTS" id="PR01609">
    <property type="entry name" value="CD36FAMILY"/>
</dbReference>
<feature type="transmembrane region" description="Helical" evidence="14">
    <location>
        <begin position="460"/>
        <end position="479"/>
    </location>
</feature>
<evidence type="ECO:0000256" key="4">
    <source>
        <dbReference type="ARBA" id="ARBA00022606"/>
    </source>
</evidence>
<dbReference type="EnsemblMetazoa" id="GAUT049266-RA">
    <property type="protein sequence ID" value="GAUT049266-PA"/>
    <property type="gene ID" value="GAUT049266"/>
</dbReference>
<sequence length="540" mass="60372">MHVNREGLLKKAAAALSVAITVGFLVIPKVMKFAMKKMINLSPGTDVRELWSNTPFPLHFYIYMFNITNPDELAAGGKAILKEVGPFVFDEWKSKYDLVDDPVEDTVDYHMRNTYIFNKEKSAPLTGEEVITVLHPLIVGATIVVQRERAPMMDIVVKGLTHIFGDLKPFLVLPFLDIFFRGFPIDCSSEEFEARAVCSAFYTGEVKSATQLNKTHFAFSFMGNANHSDAGHFKACRGVKNIHKMGKVIRFADEPELDVWPGDNCNEIIGTDGTVFPPFLSKEQGLWAFSPELCRSIGTFYTHKSSYAGMPASHFTTEFGDLKEQPDYHCFCNDPDDPDTCPPKGTIDLQPCLGGPFMASLPHFYLADPKLLAAVDGLSPNEHDHAIYIYFELLTGTPFKAAKRLQFNMDLEPVGAVESLSQLPKVILPYFWVEEGVALNKTYTNMLKHTIFLGKKLTNAFRYTLIILSIIGLGGYGYMRAYNFDTMQVAMPPIFGQKNKVENVKPVTPTENGTEMANGKKSPSVSQMDLTNRPDSVERF</sequence>
<dbReference type="PANTHER" id="PTHR11923">
    <property type="entry name" value="SCAVENGER RECEPTOR CLASS B TYPE-1 SR-B1"/>
    <property type="match status" value="1"/>
</dbReference>
<evidence type="ECO:0000256" key="11">
    <source>
        <dbReference type="ARBA" id="ARBA00023180"/>
    </source>
</evidence>
<keyword evidence="7 14" id="KW-1133">Transmembrane helix</keyword>
<evidence type="ECO:0000256" key="5">
    <source>
        <dbReference type="ARBA" id="ARBA00022692"/>
    </source>
</evidence>
<accession>A0A1A9VVR8</accession>
<dbReference type="InterPro" id="IPR002159">
    <property type="entry name" value="CD36_fam"/>
</dbReference>
<dbReference type="VEuPathDB" id="VectorBase:GAUT049266"/>
<evidence type="ECO:0000256" key="6">
    <source>
        <dbReference type="ARBA" id="ARBA00022725"/>
    </source>
</evidence>
<reference evidence="15" key="1">
    <citation type="submission" date="2020-05" db="UniProtKB">
        <authorList>
            <consortium name="EnsemblMetazoa"/>
        </authorList>
    </citation>
    <scope>IDENTIFICATION</scope>
    <source>
        <strain evidence="15">TTRI</strain>
    </source>
</reference>
<evidence type="ECO:0000256" key="7">
    <source>
        <dbReference type="ARBA" id="ARBA00022989"/>
    </source>
</evidence>
<keyword evidence="9" id="KW-1015">Disulfide bond</keyword>
<keyword evidence="8 14" id="KW-0472">Membrane</keyword>
<feature type="transmembrane region" description="Helical" evidence="14">
    <location>
        <begin position="12"/>
        <end position="31"/>
    </location>
</feature>
<evidence type="ECO:0000313" key="16">
    <source>
        <dbReference type="Proteomes" id="UP000078200"/>
    </source>
</evidence>
<dbReference type="GO" id="GO:0005886">
    <property type="term" value="C:plasma membrane"/>
    <property type="evidence" value="ECO:0007669"/>
    <property type="project" value="UniProtKB-SubCell"/>
</dbReference>